<dbReference type="InParanoid" id="A0A212EJ52"/>
<reference evidence="1 2" key="1">
    <citation type="journal article" date="2011" name="Cell">
        <title>The monarch butterfly genome yields insights into long-distance migration.</title>
        <authorList>
            <person name="Zhan S."/>
            <person name="Merlin C."/>
            <person name="Boore J.L."/>
            <person name="Reppert S.M."/>
        </authorList>
    </citation>
    <scope>NUCLEOTIDE SEQUENCE [LARGE SCALE GENOMIC DNA]</scope>
    <source>
        <strain evidence="1">F-2</strain>
    </source>
</reference>
<protein>
    <submittedName>
        <fullName evidence="1">Uncharacterized protein</fullName>
    </submittedName>
</protein>
<keyword evidence="2" id="KW-1185">Reference proteome</keyword>
<comment type="caution">
    <text evidence="1">The sequence shown here is derived from an EMBL/GenBank/DDBJ whole genome shotgun (WGS) entry which is preliminary data.</text>
</comment>
<dbReference type="KEGG" id="dpl:KGM_206391"/>
<evidence type="ECO:0000313" key="2">
    <source>
        <dbReference type="Proteomes" id="UP000007151"/>
    </source>
</evidence>
<proteinExistence type="predicted"/>
<dbReference type="EMBL" id="AGBW02014532">
    <property type="protein sequence ID" value="OWR41505.1"/>
    <property type="molecule type" value="Genomic_DNA"/>
</dbReference>
<dbReference type="Proteomes" id="UP000007151">
    <property type="component" value="Unassembled WGS sequence"/>
</dbReference>
<dbReference type="AlphaFoldDB" id="A0A212EJ52"/>
<accession>A0A212EJ52</accession>
<sequence length="75" mass="8206">MSVRQAWKIDEGTGICLNAHKSEGRDEHPSVSERRRAMHGADPRLCKSIGTQQVPPVFGSPTVASIGYVLTKQCE</sequence>
<evidence type="ECO:0000313" key="1">
    <source>
        <dbReference type="EMBL" id="OWR41505.1"/>
    </source>
</evidence>
<name>A0A212EJ52_DANPL</name>
<organism evidence="1 2">
    <name type="scientific">Danaus plexippus plexippus</name>
    <dbReference type="NCBI Taxonomy" id="278856"/>
    <lineage>
        <taxon>Eukaryota</taxon>
        <taxon>Metazoa</taxon>
        <taxon>Ecdysozoa</taxon>
        <taxon>Arthropoda</taxon>
        <taxon>Hexapoda</taxon>
        <taxon>Insecta</taxon>
        <taxon>Pterygota</taxon>
        <taxon>Neoptera</taxon>
        <taxon>Endopterygota</taxon>
        <taxon>Lepidoptera</taxon>
        <taxon>Glossata</taxon>
        <taxon>Ditrysia</taxon>
        <taxon>Papilionoidea</taxon>
        <taxon>Nymphalidae</taxon>
        <taxon>Danainae</taxon>
        <taxon>Danaini</taxon>
        <taxon>Danaina</taxon>
        <taxon>Danaus</taxon>
        <taxon>Danaus</taxon>
    </lineage>
</organism>
<gene>
    <name evidence="1" type="ORF">KGM_206391</name>
</gene>